<keyword evidence="16" id="KW-1160">Virus entry into host cell</keyword>
<evidence type="ECO:0000256" key="3">
    <source>
        <dbReference type="ARBA" id="ARBA00020107"/>
    </source>
</evidence>
<dbReference type="GO" id="GO:0034220">
    <property type="term" value="P:monoatomic ion transmembrane transport"/>
    <property type="evidence" value="ECO:0007669"/>
    <property type="project" value="UniProtKB-KW"/>
</dbReference>
<organism evidence="18">
    <name type="scientific">Rhinovirus C</name>
    <dbReference type="NCBI Taxonomy" id="463676"/>
    <lineage>
        <taxon>Viruses</taxon>
        <taxon>Riboviria</taxon>
        <taxon>Orthornavirae</taxon>
        <taxon>Pisuviricota</taxon>
        <taxon>Pisoniviricetes</taxon>
        <taxon>Picornavirales</taxon>
        <taxon>Picornaviridae</taxon>
        <taxon>Ensavirinae</taxon>
        <taxon>Enterovirus</taxon>
        <taxon>Enterovirus cerhino</taxon>
    </lineage>
</organism>
<evidence type="ECO:0000256" key="1">
    <source>
        <dbReference type="ARBA" id="ARBA00004328"/>
    </source>
</evidence>
<dbReference type="SUPFAM" id="SSF56672">
    <property type="entry name" value="DNA/RNA polymerases"/>
    <property type="match status" value="1"/>
</dbReference>
<keyword evidence="7" id="KW-0808">Transferase</keyword>
<evidence type="ECO:0000256" key="8">
    <source>
        <dbReference type="ARBA" id="ARBA00022695"/>
    </source>
</evidence>
<evidence type="ECO:0000256" key="12">
    <source>
        <dbReference type="ARBA" id="ARBA00022807"/>
    </source>
</evidence>
<dbReference type="InterPro" id="IPR043128">
    <property type="entry name" value="Rev_trsase/Diguanyl_cyclase"/>
</dbReference>
<dbReference type="Gene3D" id="4.10.80.10">
    <property type="entry name" value="Picornavirus coat protein VP4"/>
    <property type="match status" value="1"/>
</dbReference>
<proteinExistence type="predicted"/>
<keyword evidence="6" id="KW-0645">Protease</keyword>
<dbReference type="Gene3D" id="3.30.70.270">
    <property type="match status" value="1"/>
</dbReference>
<evidence type="ECO:0000313" key="18">
    <source>
        <dbReference type="EMBL" id="AKF78911.1"/>
    </source>
</evidence>
<dbReference type="GO" id="GO:0044162">
    <property type="term" value="C:host cell cytoplasmic vesicle membrane"/>
    <property type="evidence" value="ECO:0007669"/>
    <property type="project" value="UniProtKB-SubCell"/>
</dbReference>
<evidence type="ECO:0000256" key="14">
    <source>
        <dbReference type="ARBA" id="ARBA00022844"/>
    </source>
</evidence>
<dbReference type="Pfam" id="PF00680">
    <property type="entry name" value="RdRP_1"/>
    <property type="match status" value="1"/>
</dbReference>
<feature type="non-terminal residue" evidence="18">
    <location>
        <position position="258"/>
    </location>
</feature>
<evidence type="ECO:0000256" key="9">
    <source>
        <dbReference type="ARBA" id="ARBA00022741"/>
    </source>
</evidence>
<dbReference type="PROSITE" id="PS50507">
    <property type="entry name" value="RDRP_SSRNA_POS"/>
    <property type="match status" value="1"/>
</dbReference>
<evidence type="ECO:0000256" key="2">
    <source>
        <dbReference type="ARBA" id="ARBA00004340"/>
    </source>
</evidence>
<dbReference type="InterPro" id="IPR036988">
    <property type="entry name" value="Pico_P1A_sf"/>
</dbReference>
<evidence type="ECO:0000256" key="6">
    <source>
        <dbReference type="ARBA" id="ARBA00022670"/>
    </source>
</evidence>
<protein>
    <recommendedName>
        <fullName evidence="3">Genome polyprotein</fullName>
    </recommendedName>
</protein>
<dbReference type="GO" id="GO:0006351">
    <property type="term" value="P:DNA-templated transcription"/>
    <property type="evidence" value="ECO:0007669"/>
    <property type="project" value="InterPro"/>
</dbReference>
<comment type="subcellular location">
    <subcellularLocation>
        <location evidence="2">Host cell</location>
    </subcellularLocation>
    <subcellularLocation>
        <location evidence="1">Virion</location>
    </subcellularLocation>
</comment>
<evidence type="ECO:0000256" key="15">
    <source>
        <dbReference type="ARBA" id="ARBA00022953"/>
    </source>
</evidence>
<evidence type="ECO:0000256" key="13">
    <source>
        <dbReference type="ARBA" id="ARBA00022840"/>
    </source>
</evidence>
<keyword evidence="9" id="KW-0547">Nucleotide-binding</keyword>
<dbReference type="GO" id="GO:0006508">
    <property type="term" value="P:proteolysis"/>
    <property type="evidence" value="ECO:0007669"/>
    <property type="project" value="UniProtKB-KW"/>
</dbReference>
<evidence type="ECO:0000256" key="4">
    <source>
        <dbReference type="ARBA" id="ARBA00022484"/>
    </source>
</evidence>
<reference evidence="18" key="1">
    <citation type="submission" date="2014-07" db="EMBL/GenBank/DDBJ databases">
        <title>Molecular Analysis of Rhinovirus.</title>
        <authorList>
            <person name="Choudhary M.L."/>
            <person name="Anand S."/>
            <person name="Wagh S."/>
            <person name="Bhosale P."/>
            <person name="Chadha M."/>
        </authorList>
    </citation>
    <scope>NUCLEOTIDE SEQUENCE</scope>
    <source>
        <strain evidence="18">HRVC/PUNE/NIV0931267/09</strain>
    </source>
</reference>
<dbReference type="GO" id="GO:0044694">
    <property type="term" value="P:symbiont genome entry into host cell via pore formation in plasma membrane"/>
    <property type="evidence" value="ECO:0007669"/>
    <property type="project" value="UniProtKB-KW"/>
</dbReference>
<sequence precursor="true">MGAQVSKQNVGSHENSVSASGGSVIKYFNINYYKDSASSGLTKQDFSQDPSKFTQPIADVLTPALMSPTVEACGFSDRLKQITIGNSTITTQDSLNTVVAYGEWPEYLSDLDATSVDKPTHPETSSDRFYTLESVMWSRGWWWKIPDCLKDMLLAFDYTNYDGSLHPVWFMCLEKVLTNLGFPGELMGKLSNSKHIYKNAFYTTEGGMPSGICGTSIFNTMINNVIIRTLVLETYKNVDLDRLKIVAYGDDVIASYPE</sequence>
<dbReference type="EMBL" id="KM110019">
    <property type="protein sequence ID" value="AKF78911.1"/>
    <property type="molecule type" value="Genomic_RNA"/>
</dbReference>
<dbReference type="GO" id="GO:0005524">
    <property type="term" value="F:ATP binding"/>
    <property type="evidence" value="ECO:0007669"/>
    <property type="project" value="UniProtKB-KW"/>
</dbReference>
<dbReference type="SUPFAM" id="SSF88633">
    <property type="entry name" value="Positive stranded ssRNA viruses"/>
    <property type="match status" value="1"/>
</dbReference>
<dbReference type="GO" id="GO:0039694">
    <property type="term" value="P:viral RNA genome replication"/>
    <property type="evidence" value="ECO:0007669"/>
    <property type="project" value="InterPro"/>
</dbReference>
<evidence type="ECO:0000256" key="11">
    <source>
        <dbReference type="ARBA" id="ARBA00022804"/>
    </source>
</evidence>
<keyword evidence="13" id="KW-0067">ATP-binding</keyword>
<dbReference type="GO" id="GO:0019028">
    <property type="term" value="C:viral capsid"/>
    <property type="evidence" value="ECO:0007669"/>
    <property type="project" value="UniProtKB-KW"/>
</dbReference>
<keyword evidence="11" id="KW-1161">Viral attachment to host cell</keyword>
<dbReference type="Gene3D" id="2.60.120.20">
    <property type="match status" value="1"/>
</dbReference>
<dbReference type="GO" id="GO:0039657">
    <property type="term" value="P:symbiont-mediated suppression of host gene expression"/>
    <property type="evidence" value="ECO:0007669"/>
    <property type="project" value="UniProtKB-KW"/>
</dbReference>
<keyword evidence="10" id="KW-0378">Hydrolase</keyword>
<evidence type="ECO:0000256" key="10">
    <source>
        <dbReference type="ARBA" id="ARBA00022801"/>
    </source>
</evidence>
<accession>A0A0H3VVZ7</accession>
<evidence type="ECO:0000256" key="16">
    <source>
        <dbReference type="ARBA" id="ARBA00023296"/>
    </source>
</evidence>
<dbReference type="InterPro" id="IPR003138">
    <property type="entry name" value="Pico_P1A"/>
</dbReference>
<dbReference type="InterPro" id="IPR007094">
    <property type="entry name" value="RNA-dir_pol_PSvirus"/>
</dbReference>
<dbReference type="GO" id="GO:0015267">
    <property type="term" value="F:channel activity"/>
    <property type="evidence" value="ECO:0007669"/>
    <property type="project" value="UniProtKB-KW"/>
</dbReference>
<evidence type="ECO:0000259" key="17">
    <source>
        <dbReference type="PROSITE" id="PS50507"/>
    </source>
</evidence>
<keyword evidence="8" id="KW-0548">Nucleotidyltransferase</keyword>
<feature type="domain" description="RdRp catalytic" evidence="17">
    <location>
        <begin position="151"/>
        <end position="258"/>
    </location>
</feature>
<dbReference type="GO" id="GO:0005198">
    <property type="term" value="F:structural molecule activity"/>
    <property type="evidence" value="ECO:0007669"/>
    <property type="project" value="InterPro"/>
</dbReference>
<keyword evidence="5" id="KW-0945">Host-virus interaction</keyword>
<evidence type="ECO:0000256" key="5">
    <source>
        <dbReference type="ARBA" id="ARBA00022581"/>
    </source>
</evidence>
<dbReference type="GO" id="GO:0019062">
    <property type="term" value="P:virion attachment to host cell"/>
    <property type="evidence" value="ECO:0007669"/>
    <property type="project" value="UniProtKB-KW"/>
</dbReference>
<dbReference type="GO" id="GO:0003968">
    <property type="term" value="F:RNA-directed RNA polymerase activity"/>
    <property type="evidence" value="ECO:0007669"/>
    <property type="project" value="UniProtKB-KW"/>
</dbReference>
<dbReference type="GO" id="GO:0008234">
    <property type="term" value="F:cysteine-type peptidase activity"/>
    <property type="evidence" value="ECO:0007669"/>
    <property type="project" value="UniProtKB-KW"/>
</dbReference>
<evidence type="ECO:0000256" key="7">
    <source>
        <dbReference type="ARBA" id="ARBA00022679"/>
    </source>
</evidence>
<dbReference type="InterPro" id="IPR043502">
    <property type="entry name" value="DNA/RNA_pol_sf"/>
</dbReference>
<dbReference type="InterPro" id="IPR029053">
    <property type="entry name" value="Viral_coat"/>
</dbReference>
<dbReference type="Pfam" id="PF02226">
    <property type="entry name" value="Pico_P1A"/>
    <property type="match status" value="1"/>
</dbReference>
<keyword evidence="12" id="KW-0788">Thiol protease</keyword>
<name>A0A0H3VVZ7_9ENTO</name>
<keyword evidence="4" id="KW-0696">RNA-directed RNA polymerase</keyword>
<keyword evidence="14" id="KW-0946">Virion</keyword>
<keyword evidence="15" id="KW-0693">Viral RNA replication</keyword>
<dbReference type="InterPro" id="IPR001205">
    <property type="entry name" value="RNA-dir_pol_C"/>
</dbReference>
<dbReference type="GO" id="GO:0003723">
    <property type="term" value="F:RNA binding"/>
    <property type="evidence" value="ECO:0007669"/>
    <property type="project" value="InterPro"/>
</dbReference>